<accession>A0A0A9H2F5</accession>
<dbReference type="EMBL" id="GBRH01170863">
    <property type="protein sequence ID" value="JAE27033.1"/>
    <property type="molecule type" value="Transcribed_RNA"/>
</dbReference>
<sequence>MLLTGTLHLCTIDHSLVSLWILQLRCVGLRSISEPRAMGKVGDRVVVGAMDRACSLVYFVSRAHCF</sequence>
<dbReference type="AlphaFoldDB" id="A0A0A9H2F5"/>
<protein>
    <submittedName>
        <fullName evidence="1">Uncharacterized protein</fullName>
    </submittedName>
</protein>
<evidence type="ECO:0000313" key="1">
    <source>
        <dbReference type="EMBL" id="JAE27033.1"/>
    </source>
</evidence>
<reference evidence="1" key="1">
    <citation type="submission" date="2014-09" db="EMBL/GenBank/DDBJ databases">
        <authorList>
            <person name="Magalhaes I.L.F."/>
            <person name="Oliveira U."/>
            <person name="Santos F.R."/>
            <person name="Vidigal T.H.D.A."/>
            <person name="Brescovit A.D."/>
            <person name="Santos A.J."/>
        </authorList>
    </citation>
    <scope>NUCLEOTIDE SEQUENCE</scope>
    <source>
        <tissue evidence="1">Shoot tissue taken approximately 20 cm above the soil surface</tissue>
    </source>
</reference>
<name>A0A0A9H2F5_ARUDO</name>
<reference evidence="1" key="2">
    <citation type="journal article" date="2015" name="Data Brief">
        <title>Shoot transcriptome of the giant reed, Arundo donax.</title>
        <authorList>
            <person name="Barrero R.A."/>
            <person name="Guerrero F.D."/>
            <person name="Moolhuijzen P."/>
            <person name="Goolsby J.A."/>
            <person name="Tidwell J."/>
            <person name="Bellgard S.E."/>
            <person name="Bellgard M.I."/>
        </authorList>
    </citation>
    <scope>NUCLEOTIDE SEQUENCE</scope>
    <source>
        <tissue evidence="1">Shoot tissue taken approximately 20 cm above the soil surface</tissue>
    </source>
</reference>
<proteinExistence type="predicted"/>
<organism evidence="1">
    <name type="scientific">Arundo donax</name>
    <name type="common">Giant reed</name>
    <name type="synonym">Donax arundinaceus</name>
    <dbReference type="NCBI Taxonomy" id="35708"/>
    <lineage>
        <taxon>Eukaryota</taxon>
        <taxon>Viridiplantae</taxon>
        <taxon>Streptophyta</taxon>
        <taxon>Embryophyta</taxon>
        <taxon>Tracheophyta</taxon>
        <taxon>Spermatophyta</taxon>
        <taxon>Magnoliopsida</taxon>
        <taxon>Liliopsida</taxon>
        <taxon>Poales</taxon>
        <taxon>Poaceae</taxon>
        <taxon>PACMAD clade</taxon>
        <taxon>Arundinoideae</taxon>
        <taxon>Arundineae</taxon>
        <taxon>Arundo</taxon>
    </lineage>
</organism>